<reference evidence="3" key="1">
    <citation type="submission" date="2020-02" db="EMBL/GenBank/DDBJ databases">
        <authorList>
            <person name="Meier V. D."/>
        </authorList>
    </citation>
    <scope>NUCLEOTIDE SEQUENCE</scope>
    <source>
        <strain evidence="3">AVDCRST_MAG02</strain>
    </source>
</reference>
<dbReference type="Gene3D" id="3.40.50.720">
    <property type="entry name" value="NAD(P)-binding Rossmann-like Domain"/>
    <property type="match status" value="1"/>
</dbReference>
<organism evidence="3">
    <name type="scientific">uncultured Rubrobacteraceae bacterium</name>
    <dbReference type="NCBI Taxonomy" id="349277"/>
    <lineage>
        <taxon>Bacteria</taxon>
        <taxon>Bacillati</taxon>
        <taxon>Actinomycetota</taxon>
        <taxon>Rubrobacteria</taxon>
        <taxon>Rubrobacterales</taxon>
        <taxon>Rubrobacteraceae</taxon>
        <taxon>environmental samples</taxon>
    </lineage>
</organism>
<proteinExistence type="predicted"/>
<dbReference type="Pfam" id="PF01370">
    <property type="entry name" value="Epimerase"/>
    <property type="match status" value="1"/>
</dbReference>
<evidence type="ECO:0000256" key="1">
    <source>
        <dbReference type="ARBA" id="ARBA00023027"/>
    </source>
</evidence>
<dbReference type="InterPro" id="IPR001509">
    <property type="entry name" value="Epimerase_deHydtase"/>
</dbReference>
<evidence type="ECO:0000259" key="2">
    <source>
        <dbReference type="Pfam" id="PF01370"/>
    </source>
</evidence>
<accession>A0A6J4QNE3</accession>
<feature type="domain" description="NAD-dependent epimerase/dehydratase" evidence="2">
    <location>
        <begin position="4"/>
        <end position="240"/>
    </location>
</feature>
<sequence>MGRVLVTGAAGFIGSHLVDRLLADGREVVGVDAFTGYYSRRTKERNLESALRSDGFRLVEGDLLDLDLDGVLDGVGHVAHLAAEPGVRRSWGRNFPRYLSRNVAATERLLEAAGKAGGTKVVYASSSSVYGSDPGHPVDEGHARCPASPYALSKLAAEELVGLYGRERGVPGTVLRYFTVYGPRQRPEMALSRFLFSALRGRPVDVFGDGGQRRDMTFVADAVEATVAALEAPAGVYNVGGGTRATVDEMIQAVRKVTGATFEVRYGPEAEGDVRSTWADSGLAGRALGYTPRVGLEEGVAAQAEWASRALVAAPA</sequence>
<keyword evidence="1" id="KW-0520">NAD</keyword>
<dbReference type="InterPro" id="IPR036291">
    <property type="entry name" value="NAD(P)-bd_dom_sf"/>
</dbReference>
<name>A0A6J4QNE3_9ACTN</name>
<evidence type="ECO:0000313" key="3">
    <source>
        <dbReference type="EMBL" id="CAA9444885.1"/>
    </source>
</evidence>
<dbReference type="AlphaFoldDB" id="A0A6J4QNE3"/>
<gene>
    <name evidence="3" type="ORF">AVDCRST_MAG02-336</name>
</gene>
<protein>
    <submittedName>
        <fullName evidence="3">Nucleotide sugar epimerase</fullName>
    </submittedName>
</protein>
<dbReference type="SUPFAM" id="SSF51735">
    <property type="entry name" value="NAD(P)-binding Rossmann-fold domains"/>
    <property type="match status" value="1"/>
</dbReference>
<dbReference type="PRINTS" id="PR01713">
    <property type="entry name" value="NUCEPIMERASE"/>
</dbReference>
<dbReference type="EMBL" id="CADCVH010000010">
    <property type="protein sequence ID" value="CAA9444885.1"/>
    <property type="molecule type" value="Genomic_DNA"/>
</dbReference>
<dbReference type="PANTHER" id="PTHR43574">
    <property type="entry name" value="EPIMERASE-RELATED"/>
    <property type="match status" value="1"/>
</dbReference>